<feature type="compositionally biased region" description="Pro residues" evidence="1">
    <location>
        <begin position="50"/>
        <end position="62"/>
    </location>
</feature>
<accession>A0AAN5I6Q3</accession>
<evidence type="ECO:0000256" key="1">
    <source>
        <dbReference type="SAM" id="MobiDB-lite"/>
    </source>
</evidence>
<feature type="non-terminal residue" evidence="2">
    <location>
        <position position="1"/>
    </location>
</feature>
<evidence type="ECO:0000313" key="3">
    <source>
        <dbReference type="Proteomes" id="UP001328107"/>
    </source>
</evidence>
<feature type="compositionally biased region" description="Pro residues" evidence="1">
    <location>
        <begin position="90"/>
        <end position="105"/>
    </location>
</feature>
<dbReference type="AlphaFoldDB" id="A0AAN5I6Q3"/>
<name>A0AAN5I6Q3_9BILA</name>
<protein>
    <submittedName>
        <fullName evidence="2">Uncharacterized protein</fullName>
    </submittedName>
</protein>
<sequence>LLCSSGSRKEQSQQKTSPDTLTAPTSSASRISLRRTSSKVEAKPCSSPEMPTPSPLPPPPLPTHLAASEYVPPIPKTQRKEGDAPKGKPEPLPPSLPLPLPLPLP</sequence>
<evidence type="ECO:0000313" key="2">
    <source>
        <dbReference type="EMBL" id="GMR53295.1"/>
    </source>
</evidence>
<keyword evidence="3" id="KW-1185">Reference proteome</keyword>
<organism evidence="2 3">
    <name type="scientific">Pristionchus mayeri</name>
    <dbReference type="NCBI Taxonomy" id="1317129"/>
    <lineage>
        <taxon>Eukaryota</taxon>
        <taxon>Metazoa</taxon>
        <taxon>Ecdysozoa</taxon>
        <taxon>Nematoda</taxon>
        <taxon>Chromadorea</taxon>
        <taxon>Rhabditida</taxon>
        <taxon>Rhabditina</taxon>
        <taxon>Diplogasteromorpha</taxon>
        <taxon>Diplogasteroidea</taxon>
        <taxon>Neodiplogasteridae</taxon>
        <taxon>Pristionchus</taxon>
    </lineage>
</organism>
<dbReference type="EMBL" id="BTRK01000005">
    <property type="protein sequence ID" value="GMR53295.1"/>
    <property type="molecule type" value="Genomic_DNA"/>
</dbReference>
<dbReference type="Proteomes" id="UP001328107">
    <property type="component" value="Unassembled WGS sequence"/>
</dbReference>
<feature type="non-terminal residue" evidence="2">
    <location>
        <position position="105"/>
    </location>
</feature>
<reference evidence="3" key="1">
    <citation type="submission" date="2022-10" db="EMBL/GenBank/DDBJ databases">
        <title>Genome assembly of Pristionchus species.</title>
        <authorList>
            <person name="Yoshida K."/>
            <person name="Sommer R.J."/>
        </authorList>
    </citation>
    <scope>NUCLEOTIDE SEQUENCE [LARGE SCALE GENOMIC DNA]</scope>
    <source>
        <strain evidence="3">RS5460</strain>
    </source>
</reference>
<proteinExistence type="predicted"/>
<comment type="caution">
    <text evidence="2">The sequence shown here is derived from an EMBL/GenBank/DDBJ whole genome shotgun (WGS) entry which is preliminary data.</text>
</comment>
<feature type="region of interest" description="Disordered" evidence="1">
    <location>
        <begin position="1"/>
        <end position="105"/>
    </location>
</feature>
<feature type="compositionally biased region" description="Polar residues" evidence="1">
    <location>
        <begin position="13"/>
        <end position="30"/>
    </location>
</feature>
<gene>
    <name evidence="2" type="ORF">PMAYCL1PPCAC_23490</name>
</gene>
<feature type="compositionally biased region" description="Basic and acidic residues" evidence="1">
    <location>
        <begin position="78"/>
        <end position="89"/>
    </location>
</feature>